<evidence type="ECO:0000313" key="1">
    <source>
        <dbReference type="EMBL" id="RGM90337.1"/>
    </source>
</evidence>
<accession>A0A3E4Z733</accession>
<dbReference type="EMBL" id="QSTW01000013">
    <property type="protein sequence ID" value="RGM90337.1"/>
    <property type="molecule type" value="Genomic_DNA"/>
</dbReference>
<organism evidence="1 2">
    <name type="scientific">Phocaeicola plebeius</name>
    <dbReference type="NCBI Taxonomy" id="310297"/>
    <lineage>
        <taxon>Bacteria</taxon>
        <taxon>Pseudomonadati</taxon>
        <taxon>Bacteroidota</taxon>
        <taxon>Bacteroidia</taxon>
        <taxon>Bacteroidales</taxon>
        <taxon>Bacteroidaceae</taxon>
        <taxon>Phocaeicola</taxon>
    </lineage>
</organism>
<reference evidence="1 2" key="1">
    <citation type="submission" date="2018-08" db="EMBL/GenBank/DDBJ databases">
        <title>A genome reference for cultivated species of the human gut microbiota.</title>
        <authorList>
            <person name="Zou Y."/>
            <person name="Xue W."/>
            <person name="Luo G."/>
        </authorList>
    </citation>
    <scope>NUCLEOTIDE SEQUENCE [LARGE SCALE GENOMIC DNA]</scope>
    <source>
        <strain evidence="1 2">OM06-2</strain>
    </source>
</reference>
<proteinExistence type="predicted"/>
<evidence type="ECO:0000313" key="2">
    <source>
        <dbReference type="Proteomes" id="UP000260814"/>
    </source>
</evidence>
<gene>
    <name evidence="1" type="ORF">DXB87_10580</name>
</gene>
<sequence length="116" mass="13701">MPKEINRRKPIARKQHKCNFCGGIIEKGEKYDNATLEFDGTVYTWKSHLHCLNIASEIDDYDEEGISEDDFATWINEYVHDNHYDDEIDDICVEWQNKSIPELAKMIDKELHIELK</sequence>
<dbReference type="AlphaFoldDB" id="A0A3E4Z733"/>
<protein>
    <submittedName>
        <fullName evidence="1">Uncharacterized protein</fullName>
    </submittedName>
</protein>
<dbReference type="Proteomes" id="UP000260814">
    <property type="component" value="Unassembled WGS sequence"/>
</dbReference>
<dbReference type="RefSeq" id="WP_117702131.1">
    <property type="nucleotide sequence ID" value="NZ_QSTW01000013.1"/>
</dbReference>
<name>A0A3E4Z733_9BACT</name>
<comment type="caution">
    <text evidence="1">The sequence shown here is derived from an EMBL/GenBank/DDBJ whole genome shotgun (WGS) entry which is preliminary data.</text>
</comment>